<evidence type="ECO:0000256" key="6">
    <source>
        <dbReference type="ARBA" id="ARBA00022982"/>
    </source>
</evidence>
<keyword evidence="5 7" id="KW-0288">FMN</keyword>
<dbReference type="RefSeq" id="WP_115570475.1">
    <property type="nucleotide sequence ID" value="NZ_NXLT01000001.1"/>
</dbReference>
<keyword evidence="4 7" id="KW-0285">Flavoprotein</keyword>
<gene>
    <name evidence="9" type="ORF">CQA54_01630</name>
</gene>
<dbReference type="InterPro" id="IPR029039">
    <property type="entry name" value="Flavoprotein-like_sf"/>
</dbReference>
<evidence type="ECO:0000313" key="9">
    <source>
        <dbReference type="EMBL" id="RDU68532.1"/>
    </source>
</evidence>
<dbReference type="AlphaFoldDB" id="A0A3D8ITJ2"/>
<dbReference type="OrthoDB" id="359268at2"/>
<dbReference type="EMBL" id="NXLT01000001">
    <property type="protein sequence ID" value="RDU68532.1"/>
    <property type="molecule type" value="Genomic_DNA"/>
</dbReference>
<dbReference type="Gene3D" id="3.40.50.360">
    <property type="match status" value="1"/>
</dbReference>
<dbReference type="NCBIfam" id="TIGR01752">
    <property type="entry name" value="flav_long"/>
    <property type="match status" value="1"/>
</dbReference>
<dbReference type="Proteomes" id="UP000256514">
    <property type="component" value="Unassembled WGS sequence"/>
</dbReference>
<dbReference type="GO" id="GO:0010181">
    <property type="term" value="F:FMN binding"/>
    <property type="evidence" value="ECO:0007669"/>
    <property type="project" value="UniProtKB-UniRule"/>
</dbReference>
<comment type="caution">
    <text evidence="9">The sequence shown here is derived from an EMBL/GenBank/DDBJ whole genome shotgun (WGS) entry which is preliminary data.</text>
</comment>
<dbReference type="PIRSF" id="PIRSF038996">
    <property type="entry name" value="FldA"/>
    <property type="match status" value="1"/>
</dbReference>
<comment type="cofactor">
    <cofactor evidence="1 7">
        <name>FMN</name>
        <dbReference type="ChEBI" id="CHEBI:58210"/>
    </cofactor>
</comment>
<evidence type="ECO:0000256" key="4">
    <source>
        <dbReference type="ARBA" id="ARBA00022630"/>
    </source>
</evidence>
<keyword evidence="3 7" id="KW-0813">Transport</keyword>
<keyword evidence="10" id="KW-1185">Reference proteome</keyword>
<dbReference type="InterPro" id="IPR008254">
    <property type="entry name" value="Flavodoxin/NO_synth"/>
</dbReference>
<evidence type="ECO:0000256" key="7">
    <source>
        <dbReference type="PIRNR" id="PIRNR038996"/>
    </source>
</evidence>
<dbReference type="PANTHER" id="PTHR42809">
    <property type="entry name" value="FLAVODOXIN 2"/>
    <property type="match status" value="1"/>
</dbReference>
<evidence type="ECO:0000259" key="8">
    <source>
        <dbReference type="PROSITE" id="PS50902"/>
    </source>
</evidence>
<evidence type="ECO:0000256" key="5">
    <source>
        <dbReference type="ARBA" id="ARBA00022643"/>
    </source>
</evidence>
<dbReference type="SUPFAM" id="SSF52218">
    <property type="entry name" value="Flavoproteins"/>
    <property type="match status" value="1"/>
</dbReference>
<dbReference type="GO" id="GO:0009055">
    <property type="term" value="F:electron transfer activity"/>
    <property type="evidence" value="ECO:0007669"/>
    <property type="project" value="UniProtKB-UniRule"/>
</dbReference>
<dbReference type="PROSITE" id="PS50902">
    <property type="entry name" value="FLAVODOXIN_LIKE"/>
    <property type="match status" value="1"/>
</dbReference>
<evidence type="ECO:0000256" key="1">
    <source>
        <dbReference type="ARBA" id="ARBA00001917"/>
    </source>
</evidence>
<feature type="domain" description="Flavodoxin-like" evidence="8">
    <location>
        <begin position="4"/>
        <end position="160"/>
    </location>
</feature>
<evidence type="ECO:0000256" key="2">
    <source>
        <dbReference type="ARBA" id="ARBA00005267"/>
    </source>
</evidence>
<dbReference type="Pfam" id="PF00258">
    <property type="entry name" value="Flavodoxin_1"/>
    <property type="match status" value="1"/>
</dbReference>
<evidence type="ECO:0000256" key="3">
    <source>
        <dbReference type="ARBA" id="ARBA00022448"/>
    </source>
</evidence>
<comment type="similarity">
    <text evidence="2 7">Belongs to the flavodoxin family.</text>
</comment>
<protein>
    <recommendedName>
        <fullName evidence="7">Flavodoxin</fullName>
    </recommendedName>
</protein>
<comment type="function">
    <text evidence="7">Low-potential electron donor to a number of redox enzymes.</text>
</comment>
<name>A0A3D8ITJ2_9HELI</name>
<dbReference type="InterPro" id="IPR010086">
    <property type="entry name" value="Flavodoxin_lc"/>
</dbReference>
<keyword evidence="6 7" id="KW-0249">Electron transport</keyword>
<sequence>MQKIGIFYGSDSSNTQNICQKVAKELGDVELFDVAKASKEDFMKFNNLILATPTYGHGDLQDDWDSFLDTLSEDDFSGKVVAFIGVGDQDTYNDTFCNGVSYLYHKAAKAKRIGQTANEGYYFDDTESLVDGKLIGLLLDEDNQEDLSDERITKWVAQIKNEFV</sequence>
<proteinExistence type="inferred from homology"/>
<accession>A0A3D8ITJ2</accession>
<reference evidence="9 10" key="1">
    <citation type="submission" date="2018-04" db="EMBL/GenBank/DDBJ databases">
        <title>Novel Campyloabacter and Helicobacter Species and Strains.</title>
        <authorList>
            <person name="Mannion A.J."/>
            <person name="Shen Z."/>
            <person name="Fox J.G."/>
        </authorList>
    </citation>
    <scope>NUCLEOTIDE SEQUENCE [LARGE SCALE GENOMIC DNA]</scope>
    <source>
        <strain evidence="9 10">MIT 12-6600</strain>
    </source>
</reference>
<organism evidence="9 10">
    <name type="scientific">Helicobacter equorum</name>
    <dbReference type="NCBI Taxonomy" id="361872"/>
    <lineage>
        <taxon>Bacteria</taxon>
        <taxon>Pseudomonadati</taxon>
        <taxon>Campylobacterota</taxon>
        <taxon>Epsilonproteobacteria</taxon>
        <taxon>Campylobacterales</taxon>
        <taxon>Helicobacteraceae</taxon>
        <taxon>Helicobacter</taxon>
    </lineage>
</organism>
<evidence type="ECO:0000313" key="10">
    <source>
        <dbReference type="Proteomes" id="UP000256514"/>
    </source>
</evidence>
<dbReference type="PANTHER" id="PTHR42809:SF1">
    <property type="entry name" value="FLAVODOXIN 1"/>
    <property type="match status" value="1"/>
</dbReference>
<dbReference type="InterPro" id="IPR050619">
    <property type="entry name" value="Flavodoxin"/>
</dbReference>
<dbReference type="NCBIfam" id="NF006739">
    <property type="entry name" value="PRK09267.1-5"/>
    <property type="match status" value="1"/>
</dbReference>